<dbReference type="Proteomes" id="UP000292702">
    <property type="component" value="Unassembled WGS sequence"/>
</dbReference>
<name>A0A4R0RU62_9APHY</name>
<dbReference type="EMBL" id="RWJN01000005">
    <property type="protein sequence ID" value="TCD71526.1"/>
    <property type="molecule type" value="Genomic_DNA"/>
</dbReference>
<dbReference type="PANTHER" id="PTHR12459">
    <property type="entry name" value="TRANSMEMBRANE PROTEIN 135-RELATED"/>
    <property type="match status" value="1"/>
</dbReference>
<gene>
    <name evidence="1" type="ORF">EIP91_008907</name>
</gene>
<dbReference type="InterPro" id="IPR026749">
    <property type="entry name" value="Tmem135"/>
</dbReference>
<keyword evidence="2" id="KW-1185">Reference proteome</keyword>
<dbReference type="OrthoDB" id="4021778at2759"/>
<dbReference type="AlphaFoldDB" id="A0A4R0RU62"/>
<evidence type="ECO:0000313" key="1">
    <source>
        <dbReference type="EMBL" id="TCD71526.1"/>
    </source>
</evidence>
<comment type="caution">
    <text evidence="1">The sequence shown here is derived from an EMBL/GenBank/DDBJ whole genome shotgun (WGS) entry which is preliminary data.</text>
</comment>
<reference evidence="1 2" key="1">
    <citation type="submission" date="2018-11" db="EMBL/GenBank/DDBJ databases">
        <title>Genome assembly of Steccherinum ochraceum LE-BIN_3174, the white-rot fungus of the Steccherinaceae family (The Residual Polyporoid clade, Polyporales, Basidiomycota).</title>
        <authorList>
            <person name="Fedorova T.V."/>
            <person name="Glazunova O.A."/>
            <person name="Landesman E.O."/>
            <person name="Moiseenko K.V."/>
            <person name="Psurtseva N.V."/>
            <person name="Savinova O.S."/>
            <person name="Shakhova N.V."/>
            <person name="Tyazhelova T.V."/>
            <person name="Vasina D.V."/>
        </authorList>
    </citation>
    <scope>NUCLEOTIDE SEQUENCE [LARGE SCALE GENOMIC DNA]</scope>
    <source>
        <strain evidence="1 2">LE-BIN_3174</strain>
    </source>
</reference>
<dbReference type="PANTHER" id="PTHR12459:SF15">
    <property type="entry name" value="TRANSMEMBRANE PROTEIN 135"/>
    <property type="match status" value="1"/>
</dbReference>
<organism evidence="1 2">
    <name type="scientific">Steccherinum ochraceum</name>
    <dbReference type="NCBI Taxonomy" id="92696"/>
    <lineage>
        <taxon>Eukaryota</taxon>
        <taxon>Fungi</taxon>
        <taxon>Dikarya</taxon>
        <taxon>Basidiomycota</taxon>
        <taxon>Agaricomycotina</taxon>
        <taxon>Agaricomycetes</taxon>
        <taxon>Polyporales</taxon>
        <taxon>Steccherinaceae</taxon>
        <taxon>Steccherinum</taxon>
    </lineage>
</organism>
<accession>A0A4R0RU62</accession>
<sequence length="624" mass="67279">MIERISSSGRHVIVESAATSACAQLGKLHLCAYSKDVLCLPLAIGLVLVSNRGLPNATCDMPPPFPAVTQSTHPAQIAARTYALSLSLSLAPALVPFVISAKARAGGIKALARVLKRELGLNGFAFAMTVGVGGGSALQQLWKWLEVHYSEAQISSDGGTSNSRGHSEHLRRALAYTATLPDGAKAFVANTVSAALAISLLQGRSNRNSVRKASLPMTVPMQDSSTTNGGRASPTLDLTLLLFVRAMDSVLHATVLPIMPKPLDPEKEGDLEKHKIEANACTRKRRTWTSRVDAFVFWASSARIMWCFFYAPERLPRSYNKWIMSIANIDPRILAALRSIRTGAISYRTGQATPVDLLSSLSTDLGYPAAWGDVSRIPAYGGPKATAAWSSLGVTSRNGLGGIPCELVHGGVTGSSCTSNAVIRGIHAFAEAAAIYLPVHVLPILLTNPQKLLQIRNLWTTSLSVMRSSAFLSTFVSSIWMSVCLTRTLLLARLFPGISHDFWDGPLGCTYAGSLMCGASIWIEQGKRRGEMALYVLPRALRACLSESWIKSGKRSFKIVERLVFIWSLATLLTAAIHRTDALRGLSRWTLAYIMRGPNISHLIQNAKKVAPPPDDTPASAKES</sequence>
<evidence type="ECO:0008006" key="3">
    <source>
        <dbReference type="Google" id="ProtNLM"/>
    </source>
</evidence>
<evidence type="ECO:0000313" key="2">
    <source>
        <dbReference type="Proteomes" id="UP000292702"/>
    </source>
</evidence>
<proteinExistence type="predicted"/>
<protein>
    <recommendedName>
        <fullName evidence="3">Transmembrane protein 135 N-terminal domain-containing protein</fullName>
    </recommendedName>
</protein>